<organism evidence="1">
    <name type="scientific">Arundo donax</name>
    <name type="common">Giant reed</name>
    <name type="synonym">Donax arundinaceus</name>
    <dbReference type="NCBI Taxonomy" id="35708"/>
    <lineage>
        <taxon>Eukaryota</taxon>
        <taxon>Viridiplantae</taxon>
        <taxon>Streptophyta</taxon>
        <taxon>Embryophyta</taxon>
        <taxon>Tracheophyta</taxon>
        <taxon>Spermatophyta</taxon>
        <taxon>Magnoliopsida</taxon>
        <taxon>Liliopsida</taxon>
        <taxon>Poales</taxon>
        <taxon>Poaceae</taxon>
        <taxon>PACMAD clade</taxon>
        <taxon>Arundinoideae</taxon>
        <taxon>Arundineae</taxon>
        <taxon>Arundo</taxon>
    </lineage>
</organism>
<reference evidence="1" key="2">
    <citation type="journal article" date="2015" name="Data Brief">
        <title>Shoot transcriptome of the giant reed, Arundo donax.</title>
        <authorList>
            <person name="Barrero R.A."/>
            <person name="Guerrero F.D."/>
            <person name="Moolhuijzen P."/>
            <person name="Goolsby J.A."/>
            <person name="Tidwell J."/>
            <person name="Bellgard S.E."/>
            <person name="Bellgard M.I."/>
        </authorList>
    </citation>
    <scope>NUCLEOTIDE SEQUENCE</scope>
    <source>
        <tissue evidence="1">Shoot tissue taken approximately 20 cm above the soil surface</tissue>
    </source>
</reference>
<protein>
    <submittedName>
        <fullName evidence="1">UTR6</fullName>
    </submittedName>
</protein>
<name>A0A0A9AZ12_ARUDO</name>
<sequence length="70" mass="7939">MALCFAGPFPFTCKYFLSSDSTLGLQNSNRVLPVGYLIGGDICEQTQPMNRTHLFDLLKCKYEKGKHKHE</sequence>
<proteinExistence type="predicted"/>
<accession>A0A0A9AZ12</accession>
<dbReference type="AlphaFoldDB" id="A0A0A9AZ12"/>
<dbReference type="EMBL" id="GBRH01243775">
    <property type="protein sequence ID" value="JAD54120.1"/>
    <property type="molecule type" value="Transcribed_RNA"/>
</dbReference>
<reference evidence="1" key="1">
    <citation type="submission" date="2014-09" db="EMBL/GenBank/DDBJ databases">
        <authorList>
            <person name="Magalhaes I.L.F."/>
            <person name="Oliveira U."/>
            <person name="Santos F.R."/>
            <person name="Vidigal T.H.D.A."/>
            <person name="Brescovit A.D."/>
            <person name="Santos A.J."/>
        </authorList>
    </citation>
    <scope>NUCLEOTIDE SEQUENCE</scope>
    <source>
        <tissue evidence="1">Shoot tissue taken approximately 20 cm above the soil surface</tissue>
    </source>
</reference>
<evidence type="ECO:0000313" key="1">
    <source>
        <dbReference type="EMBL" id="JAD54120.1"/>
    </source>
</evidence>